<dbReference type="EMBL" id="VDHJ01000009">
    <property type="protein sequence ID" value="TNL96853.1"/>
    <property type="molecule type" value="Genomic_DNA"/>
</dbReference>
<dbReference type="AlphaFoldDB" id="A0A5C4U381"/>
<name>A0A5C4U381_9CORY</name>
<organism evidence="2 3">
    <name type="scientific">Corynebacterium tapiri</name>
    <dbReference type="NCBI Taxonomy" id="1448266"/>
    <lineage>
        <taxon>Bacteria</taxon>
        <taxon>Bacillati</taxon>
        <taxon>Actinomycetota</taxon>
        <taxon>Actinomycetes</taxon>
        <taxon>Mycobacteriales</taxon>
        <taxon>Corynebacteriaceae</taxon>
        <taxon>Corynebacterium</taxon>
    </lineage>
</organism>
<evidence type="ECO:0000313" key="3">
    <source>
        <dbReference type="Proteomes" id="UP000312032"/>
    </source>
</evidence>
<dbReference type="InterPro" id="IPR007922">
    <property type="entry name" value="DciA-like"/>
</dbReference>
<dbReference type="PANTHER" id="PTHR36456:SF1">
    <property type="entry name" value="UPF0232 PROTEIN SCO3875"/>
    <property type="match status" value="1"/>
</dbReference>
<dbReference type="Proteomes" id="UP000312032">
    <property type="component" value="Unassembled WGS sequence"/>
</dbReference>
<accession>A0A5C4U381</accession>
<evidence type="ECO:0000313" key="2">
    <source>
        <dbReference type="EMBL" id="TNL96853.1"/>
    </source>
</evidence>
<keyword evidence="3" id="KW-1185">Reference proteome</keyword>
<dbReference type="Pfam" id="PF05258">
    <property type="entry name" value="DciA"/>
    <property type="match status" value="1"/>
</dbReference>
<dbReference type="OrthoDB" id="5516926at2"/>
<dbReference type="RefSeq" id="WP_139465882.1">
    <property type="nucleotide sequence ID" value="NZ_VDHJ01000009.1"/>
</dbReference>
<proteinExistence type="predicted"/>
<sequence>MTSEQAGHDPVADAFEHIRAEARKRGHKLPRLDRPARKVKLADVPEATIPGVSPDQDVLSNIQRPRYRGPGRMTGPDGRRQAKSMNVPALGAVLGKEIAQRGWSHELAVGWVSGHWEDLVGEQIAAHTKVEMVKDGALFITCTSTAWATNLKYMQRTILQSIAAKIGNDVITQLKIFGPSAPSWRKGALHVKGRGPRDTYG</sequence>
<comment type="caution">
    <text evidence="2">The sequence shown here is derived from an EMBL/GenBank/DDBJ whole genome shotgun (WGS) entry which is preliminary data.</text>
</comment>
<feature type="region of interest" description="Disordered" evidence="1">
    <location>
        <begin position="1"/>
        <end position="32"/>
    </location>
</feature>
<feature type="region of interest" description="Disordered" evidence="1">
    <location>
        <begin position="50"/>
        <end position="82"/>
    </location>
</feature>
<dbReference type="PANTHER" id="PTHR36456">
    <property type="entry name" value="UPF0232 PROTEIN SCO3875"/>
    <property type="match status" value="1"/>
</dbReference>
<gene>
    <name evidence="2" type="ORF">FHE74_07500</name>
</gene>
<evidence type="ECO:0000256" key="1">
    <source>
        <dbReference type="SAM" id="MobiDB-lite"/>
    </source>
</evidence>
<feature type="compositionally biased region" description="Basic and acidic residues" evidence="1">
    <location>
        <begin position="1"/>
        <end position="23"/>
    </location>
</feature>
<reference evidence="2 3" key="1">
    <citation type="submission" date="2019-06" db="EMBL/GenBank/DDBJ databases">
        <authorList>
            <person name="Li J."/>
        </authorList>
    </citation>
    <scope>NUCLEOTIDE SEQUENCE [LARGE SCALE GENOMIC DNA]</scope>
    <source>
        <strain evidence="2 3">LMG 28165</strain>
    </source>
</reference>
<protein>
    <submittedName>
        <fullName evidence="2">DUF721 domain-containing protein</fullName>
    </submittedName>
</protein>